<organism evidence="1">
    <name type="scientific">gut metagenome</name>
    <dbReference type="NCBI Taxonomy" id="749906"/>
    <lineage>
        <taxon>unclassified sequences</taxon>
        <taxon>metagenomes</taxon>
        <taxon>organismal metagenomes</taxon>
    </lineage>
</organism>
<comment type="caution">
    <text evidence="1">The sequence shown here is derived from an EMBL/GenBank/DDBJ whole genome shotgun (WGS) entry which is preliminary data.</text>
</comment>
<accession>J9FIB9</accession>
<name>J9FIB9_9ZZZZ</name>
<proteinExistence type="predicted"/>
<protein>
    <submittedName>
        <fullName evidence="1">Uncharacterized protein</fullName>
    </submittedName>
</protein>
<dbReference type="EMBL" id="AMCI01006264">
    <property type="protein sequence ID" value="EJW94626.1"/>
    <property type="molecule type" value="Genomic_DNA"/>
</dbReference>
<dbReference type="AlphaFoldDB" id="J9FIB9"/>
<sequence>MQILYISTKTTPKRKLVSLSPGAVYFQLLTIISYVQYSIQMHAIPTAQLKGPFCAKHQAKLNLYNPLLQLKLMNTYLAKHDFHNEVHLFWNHAPAPYPNR</sequence>
<evidence type="ECO:0000313" key="1">
    <source>
        <dbReference type="EMBL" id="EJW94626.1"/>
    </source>
</evidence>
<gene>
    <name evidence="1" type="ORF">EVA_17265</name>
</gene>
<reference evidence="1" key="1">
    <citation type="journal article" date="2012" name="PLoS ONE">
        <title>Gene sets for utilization of primary and secondary nutrition supplies in the distal gut of endangered iberian lynx.</title>
        <authorList>
            <person name="Alcaide M."/>
            <person name="Messina E."/>
            <person name="Richter M."/>
            <person name="Bargiela R."/>
            <person name="Peplies J."/>
            <person name="Huws S.A."/>
            <person name="Newbold C.J."/>
            <person name="Golyshin P.N."/>
            <person name="Simon M.A."/>
            <person name="Lopez G."/>
            <person name="Yakimov M.M."/>
            <person name="Ferrer M."/>
        </authorList>
    </citation>
    <scope>NUCLEOTIDE SEQUENCE</scope>
</reference>